<gene>
    <name evidence="2" type="ORF">PIIN_08576</name>
</gene>
<evidence type="ECO:0000256" key="1">
    <source>
        <dbReference type="SAM" id="Phobius"/>
    </source>
</evidence>
<keyword evidence="3" id="KW-1185">Reference proteome</keyword>
<feature type="transmembrane region" description="Helical" evidence="1">
    <location>
        <begin position="228"/>
        <end position="252"/>
    </location>
</feature>
<sequence length="364" mass="38833">MSIGHASTFAQFPYSRFADARNDDHEHGGPWGCDVEDSKYCSFLVHQQLANYANDLVAFGGYLGSRLLVDTPWSKPQASLAYEWSLSACYTDFNVNKSIAVFIGLDLTRQEVSLCRDGITSIQRQGRLKLDEGSSFLLALAAPWVGPITADGTNVTAYVFTSSLLLTPIATSPTNNPPSTIPPFSSASNALSTTLSLVPPFGLSSSTIAGGSTPSLATYPADGHNRAAIVGGSIASGIIGLFIVVSLVFLLWKCYQKRRSRQLGPRPVPFVHIPSTENIALTSILQNSSNHAFPTAAEFATHHVTPPVAFANAPASPWISGAHIQFPADANAGGATGAPYYGARESRDTMQSSGRVWFSQHPQL</sequence>
<accession>G4TTI0</accession>
<evidence type="ECO:0000313" key="3">
    <source>
        <dbReference type="Proteomes" id="UP000007148"/>
    </source>
</evidence>
<name>G4TTI0_SERID</name>
<comment type="caution">
    <text evidence="2">The sequence shown here is derived from an EMBL/GenBank/DDBJ whole genome shotgun (WGS) entry which is preliminary data.</text>
</comment>
<keyword evidence="1" id="KW-0812">Transmembrane</keyword>
<dbReference type="InParanoid" id="G4TTI0"/>
<dbReference type="EMBL" id="CAFZ01000335">
    <property type="protein sequence ID" value="CCA74624.1"/>
    <property type="molecule type" value="Genomic_DNA"/>
</dbReference>
<protein>
    <submittedName>
        <fullName evidence="2">Uncharacterized protein</fullName>
    </submittedName>
</protein>
<evidence type="ECO:0000313" key="2">
    <source>
        <dbReference type="EMBL" id="CCA74624.1"/>
    </source>
</evidence>
<reference evidence="2 3" key="1">
    <citation type="journal article" date="2011" name="PLoS Pathog.">
        <title>Endophytic Life Strategies Decoded by Genome and Transcriptome Analyses of the Mutualistic Root Symbiont Piriformospora indica.</title>
        <authorList>
            <person name="Zuccaro A."/>
            <person name="Lahrmann U."/>
            <person name="Guldener U."/>
            <person name="Langen G."/>
            <person name="Pfiffi S."/>
            <person name="Biedenkopf D."/>
            <person name="Wong P."/>
            <person name="Samans B."/>
            <person name="Grimm C."/>
            <person name="Basiewicz M."/>
            <person name="Murat C."/>
            <person name="Martin F."/>
            <person name="Kogel K.H."/>
        </authorList>
    </citation>
    <scope>NUCLEOTIDE SEQUENCE [LARGE SCALE GENOMIC DNA]</scope>
    <source>
        <strain evidence="2 3">DSM 11827</strain>
    </source>
</reference>
<dbReference type="HOGENOM" id="CLU_760990_0_0_1"/>
<keyword evidence="1" id="KW-0472">Membrane</keyword>
<proteinExistence type="predicted"/>
<dbReference type="Proteomes" id="UP000007148">
    <property type="component" value="Unassembled WGS sequence"/>
</dbReference>
<dbReference type="AlphaFoldDB" id="G4TTI0"/>
<keyword evidence="1" id="KW-1133">Transmembrane helix</keyword>
<organism evidence="2 3">
    <name type="scientific">Serendipita indica (strain DSM 11827)</name>
    <name type="common">Root endophyte fungus</name>
    <name type="synonym">Piriformospora indica</name>
    <dbReference type="NCBI Taxonomy" id="1109443"/>
    <lineage>
        <taxon>Eukaryota</taxon>
        <taxon>Fungi</taxon>
        <taxon>Dikarya</taxon>
        <taxon>Basidiomycota</taxon>
        <taxon>Agaricomycotina</taxon>
        <taxon>Agaricomycetes</taxon>
        <taxon>Sebacinales</taxon>
        <taxon>Serendipitaceae</taxon>
        <taxon>Serendipita</taxon>
    </lineage>
</organism>